<feature type="domain" description="SKP1 component POZ" evidence="5">
    <location>
        <begin position="1"/>
        <end position="62"/>
    </location>
</feature>
<protein>
    <recommendedName>
        <fullName evidence="3">Elongin-C</fullName>
    </recommendedName>
</protein>
<evidence type="ECO:0000259" key="5">
    <source>
        <dbReference type="Pfam" id="PF03931"/>
    </source>
</evidence>
<dbReference type="InterPro" id="IPR016073">
    <property type="entry name" value="Skp1_comp_POZ"/>
</dbReference>
<dbReference type="InterPro" id="IPR001232">
    <property type="entry name" value="SKP1-like"/>
</dbReference>
<dbReference type="InterPro" id="IPR039948">
    <property type="entry name" value="ELC1"/>
</dbReference>
<gene>
    <name evidence="6" type="ORF">NBO_499g0002</name>
</gene>
<evidence type="ECO:0000256" key="4">
    <source>
        <dbReference type="ARBA" id="ARBA00023242"/>
    </source>
</evidence>
<reference evidence="6 7" key="1">
    <citation type="journal article" date="2013" name="BMC Genomics">
        <title>Comparative genomics of parasitic silkworm microsporidia reveal an association between genome expansion and host adaptation.</title>
        <authorList>
            <person name="Pan G."/>
            <person name="Xu J."/>
            <person name="Li T."/>
            <person name="Xia Q."/>
            <person name="Liu S.L."/>
            <person name="Zhang G."/>
            <person name="Li S."/>
            <person name="Li C."/>
            <person name="Liu H."/>
            <person name="Yang L."/>
            <person name="Liu T."/>
            <person name="Zhang X."/>
            <person name="Wu Z."/>
            <person name="Fan W."/>
            <person name="Dang X."/>
            <person name="Xiang H."/>
            <person name="Tao M."/>
            <person name="Li Y."/>
            <person name="Hu J."/>
            <person name="Li Z."/>
            <person name="Lin L."/>
            <person name="Luo J."/>
            <person name="Geng L."/>
            <person name="Wang L."/>
            <person name="Long M."/>
            <person name="Wan Y."/>
            <person name="He N."/>
            <person name="Zhang Z."/>
            <person name="Lu C."/>
            <person name="Keeling P.J."/>
            <person name="Wang J."/>
            <person name="Xiang Z."/>
            <person name="Zhou Z."/>
        </authorList>
    </citation>
    <scope>NUCLEOTIDE SEQUENCE [LARGE SCALE GENOMIC DNA]</scope>
    <source>
        <strain evidence="7">CQ1 / CVCC 102059</strain>
    </source>
</reference>
<dbReference type="InterPro" id="IPR011333">
    <property type="entry name" value="SKP1/BTB/POZ_sf"/>
</dbReference>
<accession>R0MDR1</accession>
<dbReference type="HOGENOM" id="CLU_130038_4_0_1"/>
<dbReference type="SMART" id="SM00512">
    <property type="entry name" value="Skp1"/>
    <property type="match status" value="1"/>
</dbReference>
<dbReference type="FunFam" id="3.30.710.10:FF:000035">
    <property type="entry name" value="Elongin C transcription elongation factor"/>
    <property type="match status" value="1"/>
</dbReference>
<dbReference type="AlphaFoldDB" id="R0MDR1"/>
<dbReference type="SUPFAM" id="SSF54695">
    <property type="entry name" value="POZ domain"/>
    <property type="match status" value="1"/>
</dbReference>
<comment type="similarity">
    <text evidence="2">Belongs to the SKP1 family.</text>
</comment>
<dbReference type="GO" id="GO:0006511">
    <property type="term" value="P:ubiquitin-dependent protein catabolic process"/>
    <property type="evidence" value="ECO:0007669"/>
    <property type="project" value="InterPro"/>
</dbReference>
<comment type="subcellular location">
    <subcellularLocation>
        <location evidence="1">Nucleus</location>
    </subcellularLocation>
</comment>
<dbReference type="Proteomes" id="UP000016927">
    <property type="component" value="Unassembled WGS sequence"/>
</dbReference>
<dbReference type="STRING" id="578461.R0MDR1"/>
<dbReference type="PANTHER" id="PTHR20648">
    <property type="entry name" value="ELONGIN-C"/>
    <property type="match status" value="1"/>
</dbReference>
<sequence length="94" mass="10993">MKVKLISSDGIYFEIDKHLAIQSKTLNLFFNTHPAFIEQGNQSVMLPIKSKYLRRVIEYLEYKITSQDKKSFEEFKVSDEETVDLLDAAAYLRL</sequence>
<dbReference type="OMA" id="IVEYLHY"/>
<dbReference type="Pfam" id="PF03931">
    <property type="entry name" value="Skp1_POZ"/>
    <property type="match status" value="1"/>
</dbReference>
<dbReference type="VEuPathDB" id="MicrosporidiaDB:NBO_499g0002"/>
<proteinExistence type="inferred from homology"/>
<evidence type="ECO:0000256" key="3">
    <source>
        <dbReference type="ARBA" id="ARBA00021347"/>
    </source>
</evidence>
<keyword evidence="7" id="KW-1185">Reference proteome</keyword>
<evidence type="ECO:0000256" key="2">
    <source>
        <dbReference type="ARBA" id="ARBA00009993"/>
    </source>
</evidence>
<keyword evidence="4" id="KW-0539">Nucleus</keyword>
<evidence type="ECO:0000313" key="6">
    <source>
        <dbReference type="EMBL" id="EOB12220.1"/>
    </source>
</evidence>
<evidence type="ECO:0000256" key="1">
    <source>
        <dbReference type="ARBA" id="ARBA00004123"/>
    </source>
</evidence>
<dbReference type="Gene3D" id="3.30.710.10">
    <property type="entry name" value="Potassium Channel Kv1.1, Chain A"/>
    <property type="match status" value="1"/>
</dbReference>
<dbReference type="EMBL" id="KB909407">
    <property type="protein sequence ID" value="EOB12220.1"/>
    <property type="molecule type" value="Genomic_DNA"/>
</dbReference>
<dbReference type="GO" id="GO:0005634">
    <property type="term" value="C:nucleus"/>
    <property type="evidence" value="ECO:0007669"/>
    <property type="project" value="UniProtKB-SubCell"/>
</dbReference>
<dbReference type="OrthoDB" id="249087at2759"/>
<organism evidence="6 7">
    <name type="scientific">Nosema bombycis (strain CQ1 / CVCC 102059)</name>
    <name type="common">Microsporidian parasite</name>
    <name type="synonym">Pebrine of silkworm</name>
    <dbReference type="NCBI Taxonomy" id="578461"/>
    <lineage>
        <taxon>Eukaryota</taxon>
        <taxon>Fungi</taxon>
        <taxon>Fungi incertae sedis</taxon>
        <taxon>Microsporidia</taxon>
        <taxon>Nosematidae</taxon>
        <taxon>Nosema</taxon>
    </lineage>
</organism>
<name>R0MDR1_NOSB1</name>
<evidence type="ECO:0000313" key="7">
    <source>
        <dbReference type="Proteomes" id="UP000016927"/>
    </source>
</evidence>